<dbReference type="AlphaFoldDB" id="A0A183K1H6"/>
<dbReference type="PANTHER" id="PTHR36978:SF4">
    <property type="entry name" value="P-LOOP CONTAINING NUCLEOSIDE TRIPHOSPHATE HYDROLASE PROTEIN"/>
    <property type="match status" value="1"/>
</dbReference>
<dbReference type="SUPFAM" id="SSF52540">
    <property type="entry name" value="P-loop containing nucleoside triphosphate hydrolases"/>
    <property type="match status" value="1"/>
</dbReference>
<reference evidence="1 2" key="2">
    <citation type="submission" date="2018-11" db="EMBL/GenBank/DDBJ databases">
        <authorList>
            <consortium name="Pathogen Informatics"/>
        </authorList>
    </citation>
    <scope>NUCLEOTIDE SEQUENCE [LARGE SCALE GENOMIC DNA]</scope>
    <source>
        <strain evidence="1">Dakar</strain>
        <strain evidence="2">Dakar, Senegal</strain>
    </source>
</reference>
<evidence type="ECO:0000313" key="1">
    <source>
        <dbReference type="EMBL" id="VDP32781.1"/>
    </source>
</evidence>
<dbReference type="Pfam" id="PF17784">
    <property type="entry name" value="Sulfotransfer_4"/>
    <property type="match status" value="1"/>
</dbReference>
<dbReference type="InterPro" id="IPR040632">
    <property type="entry name" value="Sulfotransfer_4"/>
</dbReference>
<evidence type="ECO:0000313" key="3">
    <source>
        <dbReference type="WBParaSite" id="SCUD_0000883901-mRNA-1"/>
    </source>
</evidence>
<evidence type="ECO:0000313" key="2">
    <source>
        <dbReference type="Proteomes" id="UP000279833"/>
    </source>
</evidence>
<keyword evidence="2" id="KW-1185">Reference proteome</keyword>
<gene>
    <name evidence="1" type="ORF">SCUD_LOCUS8839</name>
</gene>
<dbReference type="PANTHER" id="PTHR36978">
    <property type="entry name" value="P-LOOP CONTAINING NUCLEOTIDE TRIPHOSPHATE HYDROLASE"/>
    <property type="match status" value="1"/>
</dbReference>
<dbReference type="EMBL" id="UZAK01032931">
    <property type="protein sequence ID" value="VDP32781.1"/>
    <property type="molecule type" value="Genomic_DNA"/>
</dbReference>
<dbReference type="Proteomes" id="UP000279833">
    <property type="component" value="Unassembled WGS sequence"/>
</dbReference>
<sequence length="227" mass="26396">MSNSSNELLVIGAGLPRTGTKSLKNALEIIYHKPCYHMTEIITKQHDDIEKWQKLFNEALNNNKPSNEMIIHQGLKNILNNYRTVTDVPACGFYKELMEIYPNAKIILTIRDKNDWLSSFRQTLMPKSNDSFNRTIDEADQILELGPKFIQMAIDSMKLAFRKLDFDIDNDEEMLRCFDEYNKIVKETVPPERLLIHQLGDGWEPLCKFLNVDIPEGISYPFINVRK</sequence>
<dbReference type="WBParaSite" id="SCUD_0000883901-mRNA-1">
    <property type="protein sequence ID" value="SCUD_0000883901-mRNA-1"/>
    <property type="gene ID" value="SCUD_0000883901"/>
</dbReference>
<dbReference type="STRING" id="6186.A0A183K1H6"/>
<protein>
    <submittedName>
        <fullName evidence="3">Nad dependent epimerase/dehydratase</fullName>
    </submittedName>
</protein>
<reference evidence="3" key="1">
    <citation type="submission" date="2016-06" db="UniProtKB">
        <authorList>
            <consortium name="WormBaseParasite"/>
        </authorList>
    </citation>
    <scope>IDENTIFICATION</scope>
</reference>
<dbReference type="InterPro" id="IPR027417">
    <property type="entry name" value="P-loop_NTPase"/>
</dbReference>
<name>A0A183K1H6_9TREM</name>
<proteinExistence type="predicted"/>
<dbReference type="Gene3D" id="3.40.50.300">
    <property type="entry name" value="P-loop containing nucleotide triphosphate hydrolases"/>
    <property type="match status" value="1"/>
</dbReference>
<organism evidence="3">
    <name type="scientific">Schistosoma curassoni</name>
    <dbReference type="NCBI Taxonomy" id="6186"/>
    <lineage>
        <taxon>Eukaryota</taxon>
        <taxon>Metazoa</taxon>
        <taxon>Spiralia</taxon>
        <taxon>Lophotrochozoa</taxon>
        <taxon>Platyhelminthes</taxon>
        <taxon>Trematoda</taxon>
        <taxon>Digenea</taxon>
        <taxon>Strigeidida</taxon>
        <taxon>Schistosomatoidea</taxon>
        <taxon>Schistosomatidae</taxon>
        <taxon>Schistosoma</taxon>
    </lineage>
</organism>
<accession>A0A183K1H6</accession>